<dbReference type="VEuPathDB" id="FungiDB:I302_04765"/>
<reference evidence="2" key="4">
    <citation type="submission" date="2024-02" db="EMBL/GenBank/DDBJ databases">
        <title>Comparative genomics of Cryptococcus and Kwoniella reveals pathogenesis evolution and contrasting modes of karyotype evolution via chromosome fusion or intercentromeric recombination.</title>
        <authorList>
            <person name="Coelho M.A."/>
            <person name="David-Palma M."/>
            <person name="Shea T."/>
            <person name="Bowers K."/>
            <person name="McGinley-Smith S."/>
            <person name="Mohammad A.W."/>
            <person name="Gnirke A."/>
            <person name="Yurkov A.M."/>
            <person name="Nowrousian M."/>
            <person name="Sun S."/>
            <person name="Cuomo C.A."/>
            <person name="Heitman J."/>
        </authorList>
    </citation>
    <scope>NUCLEOTIDE SEQUENCE</scope>
    <source>
        <strain evidence="2">CBS 10118</strain>
    </source>
</reference>
<gene>
    <name evidence="1" type="ORF">I302_04765</name>
    <name evidence="2" type="ORF">I302_105648</name>
</gene>
<sequence length="155" mass="18157">MSRSVGDLCDRYKAAFLRLSEAGANQWKITEYGEVLESACKATKTCLEESLKYIKTKKNIPDRDTDISGFEYPQEIVGSWEEMYATVKSWFKFMDLNEWNRDYMRKEWLLKVHPLQAKEREMDEAMEDHSKAARNISKFGKMKSSMADLLCRDTI</sequence>
<reference evidence="1" key="1">
    <citation type="submission" date="2013-07" db="EMBL/GenBank/DDBJ databases">
        <title>The Genome Sequence of Cryptococcus bestiolae CBS10118.</title>
        <authorList>
            <consortium name="The Broad Institute Genome Sequencing Platform"/>
            <person name="Cuomo C."/>
            <person name="Litvintseva A."/>
            <person name="Chen Y."/>
            <person name="Heitman J."/>
            <person name="Sun S."/>
            <person name="Springer D."/>
            <person name="Dromer F."/>
            <person name="Young S.K."/>
            <person name="Zeng Q."/>
            <person name="Gargeya S."/>
            <person name="Fitzgerald M."/>
            <person name="Abouelleil A."/>
            <person name="Alvarado L."/>
            <person name="Berlin A.M."/>
            <person name="Chapman S.B."/>
            <person name="Dewar J."/>
            <person name="Goldberg J."/>
            <person name="Griggs A."/>
            <person name="Gujja S."/>
            <person name="Hansen M."/>
            <person name="Howarth C."/>
            <person name="Imamovic A."/>
            <person name="Larimer J."/>
            <person name="McCowan C."/>
            <person name="Murphy C."/>
            <person name="Pearson M."/>
            <person name="Priest M."/>
            <person name="Roberts A."/>
            <person name="Saif S."/>
            <person name="Shea T."/>
            <person name="Sykes S."/>
            <person name="Wortman J."/>
            <person name="Nusbaum C."/>
            <person name="Birren B."/>
        </authorList>
    </citation>
    <scope>NUCLEOTIDE SEQUENCE [LARGE SCALE GENOMIC DNA]</scope>
    <source>
        <strain evidence="1">CBS 10118</strain>
    </source>
</reference>
<evidence type="ECO:0000313" key="1">
    <source>
        <dbReference type="EMBL" id="OCF24955.1"/>
    </source>
</evidence>
<dbReference type="Proteomes" id="UP000092730">
    <property type="component" value="Chromosome 4"/>
</dbReference>
<dbReference type="GeneID" id="30209164"/>
<protein>
    <submittedName>
        <fullName evidence="1">Uncharacterized protein</fullName>
    </submittedName>
</protein>
<accession>A0A1B9G1R4</accession>
<keyword evidence="3" id="KW-1185">Reference proteome</keyword>
<name>A0A1B9G1R4_9TREE</name>
<dbReference type="EMBL" id="KI894021">
    <property type="protein sequence ID" value="OCF24955.1"/>
    <property type="molecule type" value="Genomic_DNA"/>
</dbReference>
<dbReference type="EMBL" id="CP144544">
    <property type="protein sequence ID" value="WVW83627.1"/>
    <property type="molecule type" value="Genomic_DNA"/>
</dbReference>
<evidence type="ECO:0000313" key="2">
    <source>
        <dbReference type="EMBL" id="WVW83627.1"/>
    </source>
</evidence>
<reference evidence="2" key="2">
    <citation type="submission" date="2013-07" db="EMBL/GenBank/DDBJ databases">
        <authorList>
            <consortium name="The Broad Institute Genome Sequencing Platform"/>
            <person name="Cuomo C."/>
            <person name="Litvintseva A."/>
            <person name="Chen Y."/>
            <person name="Heitman J."/>
            <person name="Sun S."/>
            <person name="Springer D."/>
            <person name="Dromer F."/>
            <person name="Young S.K."/>
            <person name="Zeng Q."/>
            <person name="Gargeya S."/>
            <person name="Fitzgerald M."/>
            <person name="Abouelleil A."/>
            <person name="Alvarado L."/>
            <person name="Berlin A.M."/>
            <person name="Chapman S.B."/>
            <person name="Dewar J."/>
            <person name="Goldberg J."/>
            <person name="Griggs A."/>
            <person name="Gujja S."/>
            <person name="Hansen M."/>
            <person name="Howarth C."/>
            <person name="Imamovic A."/>
            <person name="Larimer J."/>
            <person name="McCowan C."/>
            <person name="Murphy C."/>
            <person name="Pearson M."/>
            <person name="Priest M."/>
            <person name="Roberts A."/>
            <person name="Saif S."/>
            <person name="Shea T."/>
            <person name="Sykes S."/>
            <person name="Wortman J."/>
            <person name="Nusbaum C."/>
            <person name="Birren B."/>
        </authorList>
    </citation>
    <scope>NUCLEOTIDE SEQUENCE</scope>
    <source>
        <strain evidence="2">CBS 10118</strain>
    </source>
</reference>
<proteinExistence type="predicted"/>
<dbReference type="AlphaFoldDB" id="A0A1B9G1R4"/>
<dbReference type="RefSeq" id="XP_019046025.1">
    <property type="nucleotide sequence ID" value="XM_019191395.1"/>
</dbReference>
<reference evidence="1" key="3">
    <citation type="submission" date="2014-01" db="EMBL/GenBank/DDBJ databases">
        <title>Evolution of pathogenesis and genome organization in the Tremellales.</title>
        <authorList>
            <person name="Cuomo C."/>
            <person name="Litvintseva A."/>
            <person name="Heitman J."/>
            <person name="Chen Y."/>
            <person name="Sun S."/>
            <person name="Springer D."/>
            <person name="Dromer F."/>
            <person name="Young S."/>
            <person name="Zeng Q."/>
            <person name="Chapman S."/>
            <person name="Gujja S."/>
            <person name="Saif S."/>
            <person name="Birren B."/>
        </authorList>
    </citation>
    <scope>NUCLEOTIDE SEQUENCE</scope>
    <source>
        <strain evidence="1">CBS 10118</strain>
    </source>
</reference>
<dbReference type="KEGG" id="kbi:30209164"/>
<organism evidence="1">
    <name type="scientific">Kwoniella bestiolae CBS 10118</name>
    <dbReference type="NCBI Taxonomy" id="1296100"/>
    <lineage>
        <taxon>Eukaryota</taxon>
        <taxon>Fungi</taxon>
        <taxon>Dikarya</taxon>
        <taxon>Basidiomycota</taxon>
        <taxon>Agaricomycotina</taxon>
        <taxon>Tremellomycetes</taxon>
        <taxon>Tremellales</taxon>
        <taxon>Cryptococcaceae</taxon>
        <taxon>Kwoniella</taxon>
    </lineage>
</organism>
<evidence type="ECO:0000313" key="3">
    <source>
        <dbReference type="Proteomes" id="UP000092730"/>
    </source>
</evidence>